<protein>
    <submittedName>
        <fullName evidence="2">Uncharacterized protein</fullName>
    </submittedName>
</protein>
<evidence type="ECO:0000313" key="2">
    <source>
        <dbReference type="EMBL" id="KKM60825.1"/>
    </source>
</evidence>
<name>A0A0F9L9W2_9ZZZZ</name>
<comment type="caution">
    <text evidence="2">The sequence shown here is derived from an EMBL/GenBank/DDBJ whole genome shotgun (WGS) entry which is preliminary data.</text>
</comment>
<feature type="region of interest" description="Disordered" evidence="1">
    <location>
        <begin position="134"/>
        <end position="159"/>
    </location>
</feature>
<dbReference type="AlphaFoldDB" id="A0A0F9L9W2"/>
<gene>
    <name evidence="2" type="ORF">LCGC14_1537890</name>
</gene>
<evidence type="ECO:0000256" key="1">
    <source>
        <dbReference type="SAM" id="MobiDB-lite"/>
    </source>
</evidence>
<sequence>MSLMAEGTYSTNLTGAKVIILKGKEVMAVEFKIMHVANGDKWEPCPDPPTRSLWMSFTDAARPYTDKKLMALGFNGDFENPQFTETRPNLVCRHETYNGTVRDKWELADWDDGAGETIDTATALRMKADWDARHNKPAVPSGAPASPPSAPPAAGGIPF</sequence>
<organism evidence="2">
    <name type="scientific">marine sediment metagenome</name>
    <dbReference type="NCBI Taxonomy" id="412755"/>
    <lineage>
        <taxon>unclassified sequences</taxon>
        <taxon>metagenomes</taxon>
        <taxon>ecological metagenomes</taxon>
    </lineage>
</organism>
<proteinExistence type="predicted"/>
<reference evidence="2" key="1">
    <citation type="journal article" date="2015" name="Nature">
        <title>Complex archaea that bridge the gap between prokaryotes and eukaryotes.</title>
        <authorList>
            <person name="Spang A."/>
            <person name="Saw J.H."/>
            <person name="Jorgensen S.L."/>
            <person name="Zaremba-Niedzwiedzka K."/>
            <person name="Martijn J."/>
            <person name="Lind A.E."/>
            <person name="van Eijk R."/>
            <person name="Schleper C."/>
            <person name="Guy L."/>
            <person name="Ettema T.J."/>
        </authorList>
    </citation>
    <scope>NUCLEOTIDE SEQUENCE</scope>
</reference>
<dbReference type="EMBL" id="LAZR01011601">
    <property type="protein sequence ID" value="KKM60825.1"/>
    <property type="molecule type" value="Genomic_DNA"/>
</dbReference>
<accession>A0A0F9L9W2</accession>